<keyword evidence="2" id="KW-1185">Reference proteome</keyword>
<dbReference type="STRING" id="151549.A0A4C1ZRB6"/>
<evidence type="ECO:0008006" key="3">
    <source>
        <dbReference type="Google" id="ProtNLM"/>
    </source>
</evidence>
<name>A0A4C1ZRB6_EUMVA</name>
<dbReference type="OrthoDB" id="425681at2759"/>
<gene>
    <name evidence="1" type="ORF">EVAR_67931_1</name>
</gene>
<sequence>MLRTARQVIDYLIYHRVNDRPGQVTSAGDQISKNRKYERPSQKNVLDLDSVNLASSACGLQEMVNRMNDSVKKRGVKMNFGKTKVMVFERGESTTECDLLIEGEKVEQVKEFVYLDSLFTNDGKYDRDVERRVNAGIKVNGALFSIINSKNV</sequence>
<dbReference type="EMBL" id="BGZK01001977">
    <property type="protein sequence ID" value="GBP89135.1"/>
    <property type="molecule type" value="Genomic_DNA"/>
</dbReference>
<reference evidence="1 2" key="1">
    <citation type="journal article" date="2019" name="Commun. Biol.">
        <title>The bagworm genome reveals a unique fibroin gene that provides high tensile strength.</title>
        <authorList>
            <person name="Kono N."/>
            <person name="Nakamura H."/>
            <person name="Ohtoshi R."/>
            <person name="Tomita M."/>
            <person name="Numata K."/>
            <person name="Arakawa K."/>
        </authorList>
    </citation>
    <scope>NUCLEOTIDE SEQUENCE [LARGE SCALE GENOMIC DNA]</scope>
</reference>
<protein>
    <recommendedName>
        <fullName evidence="3">Reverse transcriptase domain-containing protein</fullName>
    </recommendedName>
</protein>
<evidence type="ECO:0000313" key="1">
    <source>
        <dbReference type="EMBL" id="GBP89135.1"/>
    </source>
</evidence>
<accession>A0A4C1ZRB6</accession>
<dbReference type="AlphaFoldDB" id="A0A4C1ZRB6"/>
<dbReference type="PANTHER" id="PTHR47027">
    <property type="entry name" value="REVERSE TRANSCRIPTASE DOMAIN-CONTAINING PROTEIN"/>
    <property type="match status" value="1"/>
</dbReference>
<comment type="caution">
    <text evidence="1">The sequence shown here is derived from an EMBL/GenBank/DDBJ whole genome shotgun (WGS) entry which is preliminary data.</text>
</comment>
<organism evidence="1 2">
    <name type="scientific">Eumeta variegata</name>
    <name type="common">Bagworm moth</name>
    <name type="synonym">Eumeta japonica</name>
    <dbReference type="NCBI Taxonomy" id="151549"/>
    <lineage>
        <taxon>Eukaryota</taxon>
        <taxon>Metazoa</taxon>
        <taxon>Ecdysozoa</taxon>
        <taxon>Arthropoda</taxon>
        <taxon>Hexapoda</taxon>
        <taxon>Insecta</taxon>
        <taxon>Pterygota</taxon>
        <taxon>Neoptera</taxon>
        <taxon>Endopterygota</taxon>
        <taxon>Lepidoptera</taxon>
        <taxon>Glossata</taxon>
        <taxon>Ditrysia</taxon>
        <taxon>Tineoidea</taxon>
        <taxon>Psychidae</taxon>
        <taxon>Oiketicinae</taxon>
        <taxon>Eumeta</taxon>
    </lineage>
</organism>
<evidence type="ECO:0000313" key="2">
    <source>
        <dbReference type="Proteomes" id="UP000299102"/>
    </source>
</evidence>
<proteinExistence type="predicted"/>
<dbReference type="PANTHER" id="PTHR47027:SF20">
    <property type="entry name" value="REVERSE TRANSCRIPTASE-LIKE PROTEIN WITH RNA-DIRECTED DNA POLYMERASE DOMAIN"/>
    <property type="match status" value="1"/>
</dbReference>
<dbReference type="Proteomes" id="UP000299102">
    <property type="component" value="Unassembled WGS sequence"/>
</dbReference>